<proteinExistence type="predicted"/>
<reference evidence="3" key="1">
    <citation type="submission" date="2018-06" db="EMBL/GenBank/DDBJ databases">
        <title>Description of a new Polynucleobacter species.</title>
        <authorList>
            <person name="Hahn M.W."/>
        </authorList>
    </citation>
    <scope>NUCLEOTIDE SEQUENCE [LARGE SCALE GENOMIC DNA]</scope>
    <source>
        <strain evidence="3">MG-25-Pas1-D2</strain>
    </source>
</reference>
<evidence type="ECO:0000313" key="3">
    <source>
        <dbReference type="Proteomes" id="UP000248592"/>
    </source>
</evidence>
<sequence length="240" mass="26885">MNPSNNFGIEAWSAWSSSLRTQEEWLAWAKNPFTPNGEDKPKVEGMQPINRRRLKRLGSMALETAYSLPEISSPIIFCSKLGESERCYELLKELAETGALSPQSFSLAVHNAIPSLYTIDKKINSNVLAISSEAGVFSAIIEALGLFACGEQRVRIIVAEEFVPKEYRQYCDFTDECYAYAIDLVPTGDMSLSFFGSEKHSLNSAELSSSLQAFRFLITQDHLCQCDIGATSWMLKRERL</sequence>
<evidence type="ECO:0000259" key="1">
    <source>
        <dbReference type="Pfam" id="PF13723"/>
    </source>
</evidence>
<protein>
    <recommendedName>
        <fullName evidence="1">Beta-ketoacyl synthase-like N-terminal domain-containing protein</fullName>
    </recommendedName>
</protein>
<dbReference type="AlphaFoldDB" id="A0A2Z4JTY0"/>
<dbReference type="RefSeq" id="WP_112294931.1">
    <property type="nucleotide sequence ID" value="NZ_CBCSBS010000002.1"/>
</dbReference>
<accession>A0A2Z4JTY0</accession>
<dbReference type="Pfam" id="PF13723">
    <property type="entry name" value="Ketoacyl-synt_2"/>
    <property type="match status" value="1"/>
</dbReference>
<feature type="domain" description="Beta-ketoacyl synthase-like N-terminal" evidence="1">
    <location>
        <begin position="25"/>
        <end position="233"/>
    </location>
</feature>
<name>A0A2Z4JTY0_9BURK</name>
<evidence type="ECO:0000313" key="2">
    <source>
        <dbReference type="EMBL" id="AWW50240.1"/>
    </source>
</evidence>
<gene>
    <name evidence="2" type="ORF">Pas1_07520</name>
</gene>
<dbReference type="EMBL" id="CP030085">
    <property type="protein sequence ID" value="AWW50240.1"/>
    <property type="molecule type" value="Genomic_DNA"/>
</dbReference>
<dbReference type="InterPro" id="IPR014030">
    <property type="entry name" value="Ketoacyl_synth_N"/>
</dbReference>
<dbReference type="Proteomes" id="UP000248592">
    <property type="component" value="Chromosome"/>
</dbReference>
<organism evidence="2 3">
    <name type="scientific">Polynucleobacter paneuropaeus</name>
    <dbReference type="NCBI Taxonomy" id="2527775"/>
    <lineage>
        <taxon>Bacteria</taxon>
        <taxon>Pseudomonadati</taxon>
        <taxon>Pseudomonadota</taxon>
        <taxon>Betaproteobacteria</taxon>
        <taxon>Burkholderiales</taxon>
        <taxon>Burkholderiaceae</taxon>
        <taxon>Polynucleobacter</taxon>
    </lineage>
</organism>